<dbReference type="Proteomes" id="UP001143856">
    <property type="component" value="Unassembled WGS sequence"/>
</dbReference>
<accession>A0ACC1MHD5</accession>
<dbReference type="EMBL" id="JAPDGR010005154">
    <property type="protein sequence ID" value="KAJ2966345.1"/>
    <property type="molecule type" value="Genomic_DNA"/>
</dbReference>
<gene>
    <name evidence="1" type="ORF">NUW58_g10683</name>
</gene>
<organism evidence="1 2">
    <name type="scientific">Xylaria curta</name>
    <dbReference type="NCBI Taxonomy" id="42375"/>
    <lineage>
        <taxon>Eukaryota</taxon>
        <taxon>Fungi</taxon>
        <taxon>Dikarya</taxon>
        <taxon>Ascomycota</taxon>
        <taxon>Pezizomycotina</taxon>
        <taxon>Sordariomycetes</taxon>
        <taxon>Xylariomycetidae</taxon>
        <taxon>Xylariales</taxon>
        <taxon>Xylariaceae</taxon>
        <taxon>Xylaria</taxon>
    </lineage>
</organism>
<name>A0ACC1MHD5_9PEZI</name>
<sequence length="221" mass="24987">MGAKRFDFGVVQRIFTKKVYPCDIAIKVEIEDKDQIRSHYKRMRTGGEQSYKTEGGESTASVITADSKPDSGEGLPPLRFGTVKDKLPDDWQTASYDRLGNFYCGNMAWMAPDVNFFPAACMNDGLMDVITNDGDLSALKYFDLMTSIDSDHFFDKPLLTYRKVVAYRFTPRNQANGYISIDGERIPFEPFQVEIHPGLGVVISKSGRYEAYGPRDWEKSV</sequence>
<evidence type="ECO:0000313" key="1">
    <source>
        <dbReference type="EMBL" id="KAJ2966345.1"/>
    </source>
</evidence>
<reference evidence="1" key="1">
    <citation type="submission" date="2022-10" db="EMBL/GenBank/DDBJ databases">
        <title>Genome Sequence of Xylaria curta.</title>
        <authorList>
            <person name="Buettner E."/>
        </authorList>
    </citation>
    <scope>NUCLEOTIDE SEQUENCE</scope>
    <source>
        <strain evidence="1">Babe10</strain>
    </source>
</reference>
<evidence type="ECO:0000313" key="2">
    <source>
        <dbReference type="Proteomes" id="UP001143856"/>
    </source>
</evidence>
<comment type="caution">
    <text evidence="1">The sequence shown here is derived from an EMBL/GenBank/DDBJ whole genome shotgun (WGS) entry which is preliminary data.</text>
</comment>
<keyword evidence="2" id="KW-1185">Reference proteome</keyword>
<protein>
    <submittedName>
        <fullName evidence="1">Uncharacterized protein</fullName>
    </submittedName>
</protein>
<proteinExistence type="predicted"/>